<dbReference type="EMBL" id="JAKIKU010000006">
    <property type="protein sequence ID" value="MCL1046293.1"/>
    <property type="molecule type" value="Genomic_DNA"/>
</dbReference>
<reference evidence="1 2" key="1">
    <citation type="submission" date="2022-01" db="EMBL/GenBank/DDBJ databases">
        <title>Whole genome-based taxonomy of the Shewanellaceae.</title>
        <authorList>
            <person name="Martin-Rodriguez A.J."/>
        </authorList>
    </citation>
    <scope>NUCLEOTIDE SEQUENCE [LARGE SCALE GENOMIC DNA]</scope>
    <source>
        <strain evidence="1 2">DSM 24955</strain>
    </source>
</reference>
<evidence type="ECO:0000313" key="2">
    <source>
        <dbReference type="Proteomes" id="UP001202134"/>
    </source>
</evidence>
<accession>A0ABT0KR09</accession>
<proteinExistence type="predicted"/>
<sequence length="56" mass="6547">MKVVPAEKEDLELFFSYLENQISENGCRENPLFSLYQNMKTSFQKPVEKSSKKALM</sequence>
<evidence type="ECO:0000313" key="1">
    <source>
        <dbReference type="EMBL" id="MCL1046293.1"/>
    </source>
</evidence>
<dbReference type="Proteomes" id="UP001202134">
    <property type="component" value="Unassembled WGS sequence"/>
</dbReference>
<evidence type="ECO:0008006" key="3">
    <source>
        <dbReference type="Google" id="ProtNLM"/>
    </source>
</evidence>
<dbReference type="RefSeq" id="WP_248956015.1">
    <property type="nucleotide sequence ID" value="NZ_JAKIKU010000006.1"/>
</dbReference>
<gene>
    <name evidence="1" type="ORF">L2737_13320</name>
</gene>
<keyword evidence="2" id="KW-1185">Reference proteome</keyword>
<name>A0ABT0KR09_9GAMM</name>
<organism evidence="1 2">
    <name type="scientific">Shewanella electrodiphila</name>
    <dbReference type="NCBI Taxonomy" id="934143"/>
    <lineage>
        <taxon>Bacteria</taxon>
        <taxon>Pseudomonadati</taxon>
        <taxon>Pseudomonadota</taxon>
        <taxon>Gammaproteobacteria</taxon>
        <taxon>Alteromonadales</taxon>
        <taxon>Shewanellaceae</taxon>
        <taxon>Shewanella</taxon>
    </lineage>
</organism>
<comment type="caution">
    <text evidence="1">The sequence shown here is derived from an EMBL/GenBank/DDBJ whole genome shotgun (WGS) entry which is preliminary data.</text>
</comment>
<protein>
    <recommendedName>
        <fullName evidence="3">GNAT family N-acetyltransferase</fullName>
    </recommendedName>
</protein>